<proteinExistence type="predicted"/>
<dbReference type="AlphaFoldDB" id="A0A067TK97"/>
<dbReference type="SUPFAM" id="SSF81383">
    <property type="entry name" value="F-box domain"/>
    <property type="match status" value="1"/>
</dbReference>
<evidence type="ECO:0000313" key="2">
    <source>
        <dbReference type="Proteomes" id="UP000027222"/>
    </source>
</evidence>
<gene>
    <name evidence="1" type="ORF">GALMADRAFT_153974</name>
</gene>
<sequence>MSNSTSTTLSTLQIDLEDESISWGQHFRNTRYSPLNTVRLTSQVCSHWREIILGSPIIWASTIELQILRQKSDNWRKEVMRRTG</sequence>
<protein>
    <recommendedName>
        <fullName evidence="3">F-box domain-containing protein</fullName>
    </recommendedName>
</protein>
<dbReference type="InterPro" id="IPR036047">
    <property type="entry name" value="F-box-like_dom_sf"/>
</dbReference>
<evidence type="ECO:0000313" key="1">
    <source>
        <dbReference type="EMBL" id="KDR80339.1"/>
    </source>
</evidence>
<name>A0A067TK97_GALM3</name>
<dbReference type="HOGENOM" id="CLU_2533603_0_0_1"/>
<organism evidence="1 2">
    <name type="scientific">Galerina marginata (strain CBS 339.88)</name>
    <dbReference type="NCBI Taxonomy" id="685588"/>
    <lineage>
        <taxon>Eukaryota</taxon>
        <taxon>Fungi</taxon>
        <taxon>Dikarya</taxon>
        <taxon>Basidiomycota</taxon>
        <taxon>Agaricomycotina</taxon>
        <taxon>Agaricomycetes</taxon>
        <taxon>Agaricomycetidae</taxon>
        <taxon>Agaricales</taxon>
        <taxon>Agaricineae</taxon>
        <taxon>Strophariaceae</taxon>
        <taxon>Galerina</taxon>
    </lineage>
</organism>
<feature type="non-terminal residue" evidence="1">
    <location>
        <position position="84"/>
    </location>
</feature>
<keyword evidence="2" id="KW-1185">Reference proteome</keyword>
<reference evidence="2" key="1">
    <citation type="journal article" date="2014" name="Proc. Natl. Acad. Sci. U.S.A.">
        <title>Extensive sampling of basidiomycete genomes demonstrates inadequacy of the white-rot/brown-rot paradigm for wood decay fungi.</title>
        <authorList>
            <person name="Riley R."/>
            <person name="Salamov A.A."/>
            <person name="Brown D.W."/>
            <person name="Nagy L.G."/>
            <person name="Floudas D."/>
            <person name="Held B.W."/>
            <person name="Levasseur A."/>
            <person name="Lombard V."/>
            <person name="Morin E."/>
            <person name="Otillar R."/>
            <person name="Lindquist E.A."/>
            <person name="Sun H."/>
            <person name="LaButti K.M."/>
            <person name="Schmutz J."/>
            <person name="Jabbour D."/>
            <person name="Luo H."/>
            <person name="Baker S.E."/>
            <person name="Pisabarro A.G."/>
            <person name="Walton J.D."/>
            <person name="Blanchette R.A."/>
            <person name="Henrissat B."/>
            <person name="Martin F."/>
            <person name="Cullen D."/>
            <person name="Hibbett D.S."/>
            <person name="Grigoriev I.V."/>
        </authorList>
    </citation>
    <scope>NUCLEOTIDE SEQUENCE [LARGE SCALE GENOMIC DNA]</scope>
    <source>
        <strain evidence="2">CBS 339.88</strain>
    </source>
</reference>
<dbReference type="EMBL" id="KL142372">
    <property type="protein sequence ID" value="KDR80339.1"/>
    <property type="molecule type" value="Genomic_DNA"/>
</dbReference>
<dbReference type="OrthoDB" id="3023006at2759"/>
<accession>A0A067TK97</accession>
<evidence type="ECO:0008006" key="3">
    <source>
        <dbReference type="Google" id="ProtNLM"/>
    </source>
</evidence>
<dbReference type="Proteomes" id="UP000027222">
    <property type="component" value="Unassembled WGS sequence"/>
</dbReference>